<evidence type="ECO:0000313" key="1">
    <source>
        <dbReference type="EMBL" id="QCD87594.1"/>
    </source>
</evidence>
<proteinExistence type="predicted"/>
<dbReference type="AlphaFoldDB" id="A0A4D6LHF3"/>
<organism evidence="1 2">
    <name type="scientific">Vigna unguiculata</name>
    <name type="common">Cowpea</name>
    <dbReference type="NCBI Taxonomy" id="3917"/>
    <lineage>
        <taxon>Eukaryota</taxon>
        <taxon>Viridiplantae</taxon>
        <taxon>Streptophyta</taxon>
        <taxon>Embryophyta</taxon>
        <taxon>Tracheophyta</taxon>
        <taxon>Spermatophyta</taxon>
        <taxon>Magnoliopsida</taxon>
        <taxon>eudicotyledons</taxon>
        <taxon>Gunneridae</taxon>
        <taxon>Pentapetalae</taxon>
        <taxon>rosids</taxon>
        <taxon>fabids</taxon>
        <taxon>Fabales</taxon>
        <taxon>Fabaceae</taxon>
        <taxon>Papilionoideae</taxon>
        <taxon>50 kb inversion clade</taxon>
        <taxon>NPAAA clade</taxon>
        <taxon>indigoferoid/millettioid clade</taxon>
        <taxon>Phaseoleae</taxon>
        <taxon>Vigna</taxon>
    </lineage>
</organism>
<keyword evidence="2" id="KW-1185">Reference proteome</keyword>
<accession>A0A4D6LHF3</accession>
<dbReference type="Proteomes" id="UP000501690">
    <property type="component" value="Linkage Group LG3"/>
</dbReference>
<sequence>MEEAGVTADQWWRDETATAWKNEPLRSTTMAFENGRKKMVKGYTHVRSLCIRMELLKSLT</sequence>
<evidence type="ECO:0000313" key="2">
    <source>
        <dbReference type="Proteomes" id="UP000501690"/>
    </source>
</evidence>
<gene>
    <name evidence="1" type="ORF">DEO72_LG3g2132</name>
</gene>
<name>A0A4D6LHF3_VIGUN</name>
<dbReference type="EMBL" id="CP039347">
    <property type="protein sequence ID" value="QCD87594.1"/>
    <property type="molecule type" value="Genomic_DNA"/>
</dbReference>
<protein>
    <submittedName>
        <fullName evidence="1">Uncharacterized protein</fullName>
    </submittedName>
</protein>
<reference evidence="1 2" key="1">
    <citation type="submission" date="2019-04" db="EMBL/GenBank/DDBJ databases">
        <title>An improved genome assembly and genetic linkage map for asparagus bean, Vigna unguiculata ssp. sesquipedialis.</title>
        <authorList>
            <person name="Xia Q."/>
            <person name="Zhang R."/>
            <person name="Dong Y."/>
        </authorList>
    </citation>
    <scope>NUCLEOTIDE SEQUENCE [LARGE SCALE GENOMIC DNA]</scope>
    <source>
        <tissue evidence="1">Leaf</tissue>
    </source>
</reference>